<dbReference type="PANTHER" id="PTHR46205">
    <property type="entry name" value="LOQUACIOUS, ISOFORM B"/>
    <property type="match status" value="1"/>
</dbReference>
<dbReference type="GO" id="GO:0005737">
    <property type="term" value="C:cytoplasm"/>
    <property type="evidence" value="ECO:0007669"/>
    <property type="project" value="TreeGrafter"/>
</dbReference>
<keyword evidence="1" id="KW-0694">RNA-binding</keyword>
<evidence type="ECO:0000256" key="1">
    <source>
        <dbReference type="ARBA" id="ARBA00022884"/>
    </source>
</evidence>
<dbReference type="Proteomes" id="UP000233040">
    <property type="component" value="Unassembled WGS sequence"/>
</dbReference>
<dbReference type="InterPro" id="IPR014720">
    <property type="entry name" value="dsRBD_dom"/>
</dbReference>
<accession>A0A2K5PGW4</accession>
<dbReference type="AlphaFoldDB" id="A0A2K5PGW4"/>
<dbReference type="InterPro" id="IPR051247">
    <property type="entry name" value="RLC_Component"/>
</dbReference>
<dbReference type="PANTHER" id="PTHR46205:SF1">
    <property type="entry name" value="RISC-LOADING COMPLEX SUBUNIT TARBP2"/>
    <property type="match status" value="1"/>
</dbReference>
<evidence type="ECO:0000313" key="4">
    <source>
        <dbReference type="Proteomes" id="UP000233040"/>
    </source>
</evidence>
<dbReference type="OMA" id="HGPRCET"/>
<dbReference type="GO" id="GO:0005634">
    <property type="term" value="C:nucleus"/>
    <property type="evidence" value="ECO:0007669"/>
    <property type="project" value="TreeGrafter"/>
</dbReference>
<dbReference type="GO" id="GO:0016442">
    <property type="term" value="C:RISC complex"/>
    <property type="evidence" value="ECO:0007669"/>
    <property type="project" value="TreeGrafter"/>
</dbReference>
<evidence type="ECO:0000313" key="3">
    <source>
        <dbReference type="Ensembl" id="ENSCCAP00000002869.1"/>
    </source>
</evidence>
<dbReference type="SMART" id="SM00358">
    <property type="entry name" value="DSRM"/>
    <property type="match status" value="1"/>
</dbReference>
<evidence type="ECO:0000259" key="2">
    <source>
        <dbReference type="SMART" id="SM00358"/>
    </source>
</evidence>
<dbReference type="GO" id="GO:0070578">
    <property type="term" value="C:RISC-loading complex"/>
    <property type="evidence" value="ECO:0007669"/>
    <property type="project" value="TreeGrafter"/>
</dbReference>
<dbReference type="GO" id="GO:0070920">
    <property type="term" value="P:regulation of regulatory ncRNA processing"/>
    <property type="evidence" value="ECO:0007669"/>
    <property type="project" value="TreeGrafter"/>
</dbReference>
<dbReference type="Gene3D" id="3.30.160.20">
    <property type="match status" value="1"/>
</dbReference>
<sequence>MNEDELPAIEQLLATNPGNSQISLLQECETRIGKTAVYNILKTEGQAHQPNFTFWVTVGNTSCTIKNKAAEVALKHLKVGSMLEPALEDSRAPRLFTA</sequence>
<protein>
    <recommendedName>
        <fullName evidence="2">DRBM domain-containing protein</fullName>
    </recommendedName>
</protein>
<dbReference type="STRING" id="9516.ENSCCAP00000002869"/>
<proteinExistence type="predicted"/>
<feature type="domain" description="DRBM" evidence="2">
    <location>
        <begin position="21"/>
        <end position="78"/>
    </location>
</feature>
<reference evidence="3" key="2">
    <citation type="submission" date="2025-09" db="UniProtKB">
        <authorList>
            <consortium name="Ensembl"/>
        </authorList>
    </citation>
    <scope>IDENTIFICATION</scope>
</reference>
<reference evidence="3" key="1">
    <citation type="submission" date="2025-08" db="UniProtKB">
        <authorList>
            <consortium name="Ensembl"/>
        </authorList>
    </citation>
    <scope>IDENTIFICATION</scope>
</reference>
<dbReference type="GeneTree" id="ENSGT00940000157748"/>
<dbReference type="GO" id="GO:0003725">
    <property type="term" value="F:double-stranded RNA binding"/>
    <property type="evidence" value="ECO:0007669"/>
    <property type="project" value="TreeGrafter"/>
</dbReference>
<dbReference type="SUPFAM" id="SSF54768">
    <property type="entry name" value="dsRNA-binding domain-like"/>
    <property type="match status" value="1"/>
</dbReference>
<name>A0A2K5PGW4_CEBIM</name>
<keyword evidence="4" id="KW-1185">Reference proteome</keyword>
<dbReference type="GO" id="GO:0030422">
    <property type="term" value="P:siRNA processing"/>
    <property type="evidence" value="ECO:0007669"/>
    <property type="project" value="TreeGrafter"/>
</dbReference>
<dbReference type="Ensembl" id="ENSCCAT00000017853.1">
    <property type="protein sequence ID" value="ENSCCAP00000002869.1"/>
    <property type="gene ID" value="ENSCCAG00000016651.1"/>
</dbReference>
<organism evidence="3 4">
    <name type="scientific">Cebus imitator</name>
    <name type="common">Panamanian white-faced capuchin</name>
    <name type="synonym">Cebus capucinus imitator</name>
    <dbReference type="NCBI Taxonomy" id="2715852"/>
    <lineage>
        <taxon>Eukaryota</taxon>
        <taxon>Metazoa</taxon>
        <taxon>Chordata</taxon>
        <taxon>Craniata</taxon>
        <taxon>Vertebrata</taxon>
        <taxon>Euteleostomi</taxon>
        <taxon>Mammalia</taxon>
        <taxon>Eutheria</taxon>
        <taxon>Euarchontoglires</taxon>
        <taxon>Primates</taxon>
        <taxon>Haplorrhini</taxon>
        <taxon>Platyrrhini</taxon>
        <taxon>Cebidae</taxon>
        <taxon>Cebinae</taxon>
        <taxon>Cebus</taxon>
    </lineage>
</organism>
<dbReference type="GO" id="GO:0035197">
    <property type="term" value="F:siRNA binding"/>
    <property type="evidence" value="ECO:0007669"/>
    <property type="project" value="TreeGrafter"/>
</dbReference>